<dbReference type="AlphaFoldDB" id="A0A0A9H9Z9"/>
<reference evidence="1" key="2">
    <citation type="journal article" date="2015" name="Data Brief">
        <title>Shoot transcriptome of the giant reed, Arundo donax.</title>
        <authorList>
            <person name="Barrero R.A."/>
            <person name="Guerrero F.D."/>
            <person name="Moolhuijzen P."/>
            <person name="Goolsby J.A."/>
            <person name="Tidwell J."/>
            <person name="Bellgard S.E."/>
            <person name="Bellgard M.I."/>
        </authorList>
    </citation>
    <scope>NUCLEOTIDE SEQUENCE</scope>
    <source>
        <tissue evidence="1">Shoot tissue taken approximately 20 cm above the soil surface</tissue>
    </source>
</reference>
<evidence type="ECO:0000313" key="1">
    <source>
        <dbReference type="EMBL" id="JAE34025.1"/>
    </source>
</evidence>
<dbReference type="EMBL" id="GBRH01163871">
    <property type="protein sequence ID" value="JAE34025.1"/>
    <property type="molecule type" value="Transcribed_RNA"/>
</dbReference>
<name>A0A0A9H9Z9_ARUDO</name>
<sequence>MVDHFALLFFFFNSAAKSKEKYLKRCAMQKIMP</sequence>
<organism evidence="1">
    <name type="scientific">Arundo donax</name>
    <name type="common">Giant reed</name>
    <name type="synonym">Donax arundinaceus</name>
    <dbReference type="NCBI Taxonomy" id="35708"/>
    <lineage>
        <taxon>Eukaryota</taxon>
        <taxon>Viridiplantae</taxon>
        <taxon>Streptophyta</taxon>
        <taxon>Embryophyta</taxon>
        <taxon>Tracheophyta</taxon>
        <taxon>Spermatophyta</taxon>
        <taxon>Magnoliopsida</taxon>
        <taxon>Liliopsida</taxon>
        <taxon>Poales</taxon>
        <taxon>Poaceae</taxon>
        <taxon>PACMAD clade</taxon>
        <taxon>Arundinoideae</taxon>
        <taxon>Arundineae</taxon>
        <taxon>Arundo</taxon>
    </lineage>
</organism>
<protein>
    <submittedName>
        <fullName evidence="1">Uncharacterized protein</fullName>
    </submittedName>
</protein>
<reference evidence="1" key="1">
    <citation type="submission" date="2014-09" db="EMBL/GenBank/DDBJ databases">
        <authorList>
            <person name="Magalhaes I.L.F."/>
            <person name="Oliveira U."/>
            <person name="Santos F.R."/>
            <person name="Vidigal T.H.D.A."/>
            <person name="Brescovit A.D."/>
            <person name="Santos A.J."/>
        </authorList>
    </citation>
    <scope>NUCLEOTIDE SEQUENCE</scope>
    <source>
        <tissue evidence="1">Shoot tissue taken approximately 20 cm above the soil surface</tissue>
    </source>
</reference>
<accession>A0A0A9H9Z9</accession>
<proteinExistence type="predicted"/>